<dbReference type="GO" id="GO:0004180">
    <property type="term" value="F:carboxypeptidase activity"/>
    <property type="evidence" value="ECO:0007669"/>
    <property type="project" value="UniProtKB-KW"/>
</dbReference>
<dbReference type="InterPro" id="IPR043741">
    <property type="entry name" value="DUF5686"/>
</dbReference>
<keyword evidence="1" id="KW-0645">Protease</keyword>
<dbReference type="KEGG" id="ttz:FHG85_08690"/>
<gene>
    <name evidence="1" type="ORF">FHG85_08690</name>
</gene>
<organism evidence="1 2">
    <name type="scientific">Tenuifilum thalassicum</name>
    <dbReference type="NCBI Taxonomy" id="2590900"/>
    <lineage>
        <taxon>Bacteria</taxon>
        <taxon>Pseudomonadati</taxon>
        <taxon>Bacteroidota</taxon>
        <taxon>Bacteroidia</taxon>
        <taxon>Bacteroidales</taxon>
        <taxon>Tenuifilaceae</taxon>
        <taxon>Tenuifilum</taxon>
    </lineage>
</organism>
<keyword evidence="1" id="KW-0121">Carboxypeptidase</keyword>
<keyword evidence="2" id="KW-1185">Reference proteome</keyword>
<dbReference type="AlphaFoldDB" id="A0A7D3XLD6"/>
<sequence length="818" mass="94821">MRFFKKYIAFIVLLGISLLGFGQGQITKIRGTVLDAETKEPLPYVNVSFKNTAIGTITSDKGEFFLETRSTADTLIISFVGYKTETIKIRKGVYQELKVELKPDAVELEAVIVKPGESQANRIIRNIIKNKDRNNPEKYTYSCKSYNKIQVDINNIDDDIKKRKVFKQFDFIWNYVDTNAVTGKTYLPIFITESISDYYHSADPKMEKEIIKATKMSGVNNESVAQFTGKIYQNVNIYDNYINIFDQGLVSPISNSGLLFYKYILLDSMFIGNRWCYQITFKPRRKMEPTFTGDFWVNDSTWAIVKAQIRLSDMVNLNFVNDMVATSEYVPINDSIWFPKQLTLFVDFNLTDKTTGFFGHKTISYSDVKLNAPFPEEVSEMPTNLQVEEGALNQKEDFWADARPFELTPREAGIYQMVDSIQQVPMYKTFIDIINMFVNYYYVVGYWEIGPYYQTYSFNEIEGNRFKISGRTSNKFSKKVMLDGFLAYGDKDNRFKWGVGSLYMINKNPRVALSVRYKSDIEQLGQSPYALTEDNILTSFLRRNPNNKLTLVKDFTAYFEKEWFVGLSNKITVSHRIIYPTQFIPFVSVADGSSLSNITTSTVTLNTRWIKDERYVSGEFEKVSLGSDWPEVNFDITKSIKGFAGSDYDFWKLHLNYYHKFNVNPIGYARLIIDAGKIFGKVPYPLLQLHEGNETYAFDRYAFNMMNYYEFASDQYASFYYEHHFQGFFLNRFPLIRRLKWREVATAKYLVGSISQQNKDVLQFPTGLGEVSKPYIELSAGVENIFKVFRVDALWRLTHLDNPNIEPFGIRVGLQIIF</sequence>
<keyword evidence="1" id="KW-0378">Hydrolase</keyword>
<dbReference type="EMBL" id="CP041345">
    <property type="protein sequence ID" value="QKG80335.1"/>
    <property type="molecule type" value="Genomic_DNA"/>
</dbReference>
<reference evidence="1 2" key="1">
    <citation type="submission" date="2019-07" db="EMBL/GenBank/DDBJ databases">
        <title>Thalassofilum flectens gen. nov., sp. nov., a novel moderate thermophilic anaerobe from a shallow sea hot spring in Kunashir Island (Russia), representing a new family in the order Bacteroidales, and proposal of Thalassofilacea fam. nov.</title>
        <authorList>
            <person name="Kochetkova T.V."/>
            <person name="Podosokorskaya O.A."/>
            <person name="Novikov A."/>
            <person name="Elcheninov A.G."/>
            <person name="Toshchakov S.V."/>
            <person name="Kublanov I.V."/>
        </authorList>
    </citation>
    <scope>NUCLEOTIDE SEQUENCE [LARGE SCALE GENOMIC DNA]</scope>
    <source>
        <strain evidence="1 2">38-H</strain>
    </source>
</reference>
<dbReference type="InterPro" id="IPR008969">
    <property type="entry name" value="CarboxyPept-like_regulatory"/>
</dbReference>
<dbReference type="Pfam" id="PF18939">
    <property type="entry name" value="DUF5686"/>
    <property type="match status" value="1"/>
</dbReference>
<dbReference type="RefSeq" id="WP_173074953.1">
    <property type="nucleotide sequence ID" value="NZ_CP041345.1"/>
</dbReference>
<dbReference type="SUPFAM" id="SSF49464">
    <property type="entry name" value="Carboxypeptidase regulatory domain-like"/>
    <property type="match status" value="1"/>
</dbReference>
<dbReference type="Pfam" id="PF13715">
    <property type="entry name" value="CarbopepD_reg_2"/>
    <property type="match status" value="1"/>
</dbReference>
<evidence type="ECO:0000313" key="1">
    <source>
        <dbReference type="EMBL" id="QKG80335.1"/>
    </source>
</evidence>
<evidence type="ECO:0000313" key="2">
    <source>
        <dbReference type="Proteomes" id="UP000500961"/>
    </source>
</evidence>
<accession>A0A7D3XLD6</accession>
<proteinExistence type="predicted"/>
<dbReference type="Gene3D" id="2.60.40.1120">
    <property type="entry name" value="Carboxypeptidase-like, regulatory domain"/>
    <property type="match status" value="1"/>
</dbReference>
<protein>
    <submittedName>
        <fullName evidence="1">Carboxypeptidase-like regulatory domain-containing protein</fullName>
    </submittedName>
</protein>
<dbReference type="Proteomes" id="UP000500961">
    <property type="component" value="Chromosome"/>
</dbReference>
<name>A0A7D3XLD6_9BACT</name>